<keyword evidence="5 9" id="KW-0547">Nucleotide-binding</keyword>
<dbReference type="PROSITE" id="PS00297">
    <property type="entry name" value="HSP70_1"/>
    <property type="match status" value="1"/>
</dbReference>
<dbReference type="InterPro" id="IPR013126">
    <property type="entry name" value="Hsp_70_fam"/>
</dbReference>
<feature type="region of interest" description="Disordered" evidence="12">
    <location>
        <begin position="603"/>
        <end position="657"/>
    </location>
</feature>
<dbReference type="GO" id="GO:0005737">
    <property type="term" value="C:cytoplasm"/>
    <property type="evidence" value="ECO:0007669"/>
    <property type="project" value="UniProtKB-ARBA"/>
</dbReference>
<reference evidence="13 15" key="1">
    <citation type="submission" date="2019-01" db="EMBL/GenBank/DDBJ databases">
        <title>Whole genome sequencing and annotation enables comparative genome analysis that reveals unique features of the Chlamydia suis R19 Genome.</title>
        <authorList>
            <person name="Dimond Z.E."/>
        </authorList>
    </citation>
    <scope>NUCLEOTIDE SEQUENCE [LARGE SCALE GENOMIC DNA]</scope>
    <source>
        <strain evidence="13 15">R19</strain>
    </source>
</reference>
<dbReference type="Pfam" id="PF00012">
    <property type="entry name" value="HSP70"/>
    <property type="match status" value="1"/>
</dbReference>
<comment type="function">
    <text evidence="1 9">Acts as a chaperone.</text>
</comment>
<evidence type="ECO:0000313" key="16">
    <source>
        <dbReference type="Proteomes" id="UP000825134"/>
    </source>
</evidence>
<dbReference type="Proteomes" id="UP000825134">
    <property type="component" value="Chromosome"/>
</dbReference>
<dbReference type="FunFam" id="1.20.1270.10:FF:000001">
    <property type="entry name" value="Molecular chaperone DnaK"/>
    <property type="match status" value="1"/>
</dbReference>
<keyword evidence="4 9" id="KW-0597">Phosphoprotein</keyword>
<proteinExistence type="evidence at transcript level"/>
<organism evidence="14 16">
    <name type="scientific">Chlamydia suis</name>
    <dbReference type="NCBI Taxonomy" id="83559"/>
    <lineage>
        <taxon>Bacteria</taxon>
        <taxon>Pseudomonadati</taxon>
        <taxon>Chlamydiota</taxon>
        <taxon>Chlamydiia</taxon>
        <taxon>Chlamydiales</taxon>
        <taxon>Chlamydiaceae</taxon>
        <taxon>Chlamydia/Chlamydophila group</taxon>
        <taxon>Chlamydia</taxon>
    </lineage>
</organism>
<dbReference type="SUPFAM" id="SSF100920">
    <property type="entry name" value="Heat shock protein 70kD (HSP70), peptide-binding domain"/>
    <property type="match status" value="1"/>
</dbReference>
<dbReference type="GO" id="GO:0051082">
    <property type="term" value="F:unfolded protein binding"/>
    <property type="evidence" value="ECO:0007669"/>
    <property type="project" value="InterPro"/>
</dbReference>
<evidence type="ECO:0000256" key="2">
    <source>
        <dbReference type="ARBA" id="ARBA00007381"/>
    </source>
</evidence>
<evidence type="ECO:0000256" key="3">
    <source>
        <dbReference type="ARBA" id="ARBA00014415"/>
    </source>
</evidence>
<dbReference type="CDD" id="cd10234">
    <property type="entry name" value="ASKHA_NBD_HSP70_DnaK-like"/>
    <property type="match status" value="1"/>
</dbReference>
<dbReference type="AlphaFoldDB" id="A0AAQ0J6B4"/>
<feature type="compositionally biased region" description="Low complexity" evidence="12">
    <location>
        <begin position="603"/>
        <end position="614"/>
    </location>
</feature>
<evidence type="ECO:0000256" key="8">
    <source>
        <dbReference type="ARBA" id="ARBA00023186"/>
    </source>
</evidence>
<dbReference type="GO" id="GO:0005524">
    <property type="term" value="F:ATP binding"/>
    <property type="evidence" value="ECO:0007669"/>
    <property type="project" value="UniProtKB-UniRule"/>
</dbReference>
<dbReference type="PRINTS" id="PR00301">
    <property type="entry name" value="HEATSHOCK70"/>
</dbReference>
<evidence type="ECO:0000256" key="5">
    <source>
        <dbReference type="ARBA" id="ARBA00022741"/>
    </source>
</evidence>
<dbReference type="FunFam" id="3.30.420.40:FF:000004">
    <property type="entry name" value="Molecular chaperone DnaK"/>
    <property type="match status" value="1"/>
</dbReference>
<keyword evidence="8 9" id="KW-0143">Chaperone</keyword>
<dbReference type="Gene3D" id="3.30.420.40">
    <property type="match status" value="2"/>
</dbReference>
<dbReference type="FunFam" id="3.30.420.40:FF:000020">
    <property type="entry name" value="Chaperone protein HscA homolog"/>
    <property type="match status" value="1"/>
</dbReference>
<evidence type="ECO:0000256" key="1">
    <source>
        <dbReference type="ARBA" id="ARBA00002290"/>
    </source>
</evidence>
<dbReference type="SUPFAM" id="SSF100934">
    <property type="entry name" value="Heat shock protein 70kD (HSP70), C-terminal subdomain"/>
    <property type="match status" value="1"/>
</dbReference>
<sequence length="657" mass="70536">MSEKRKSNKIIGIDLGTTNSCVSVMEGGQPKVIASSEGTRTTPSIVAFKGGETLVGIPAKRQAVTNPEKTLASTKRFIGRKFSEVESEIKTVPYKVTANPKGDAVFDVENKLYTPEEIGAQILMKMKETAEAYLGETVTEAVITVPAYFNDSQRASTKDAGRIAGLDVKRIIPEPTAAALAYGIDKAGDKKIAVFDLGGGTFDISILEIGDGVFEVLSTNGDTHLGGDDFDEVIITWMLNEFKKQEGIDLSKDNMALQRLKDAAEKAKIELSGVSSTEINQPFITIDANGPKHLALTLTRAQFENLAASLIERTKQPCAQALKDAKLSASDIDDVLLVGGMSRMPAVQAVVKEIFGKEPNKGVNPDEVVAIGAAIQGGVLGGEVKDVLLLDVIPLSLGIETLGGVMTPLVERNTTIPTQKKQIFSTAADNQPAVTIVVLQGERPMAKDNKEIGRFDLTDIPPAPRGHPQIEVTFDIDANGILHVSAKDAASGREQKIRIEASSGLNEEEIQQMIRDAELHKEEDKKRKEASDVKNEADGMIFRAEKAIKDYQDKIPADLVKEIEEKIEKVRQAIKDEASTTAIKAASDELSAHMQKIGEAMQAQSASAAAANAQGGPNINSEDLKKHSFSTRPPAGGDSSSTDNIEDADVEIVDKPE</sequence>
<dbReference type="RefSeq" id="WP_080142293.1">
    <property type="nucleotide sequence ID" value="NZ_CP035278.1"/>
</dbReference>
<dbReference type="InterPro" id="IPR029047">
    <property type="entry name" value="HSP70_peptide-bd_sf"/>
</dbReference>
<evidence type="ECO:0000313" key="15">
    <source>
        <dbReference type="Proteomes" id="UP000512184"/>
    </source>
</evidence>
<dbReference type="FunFam" id="2.60.34.10:FF:000014">
    <property type="entry name" value="Chaperone protein DnaK HSP70"/>
    <property type="match status" value="1"/>
</dbReference>
<evidence type="ECO:0000256" key="10">
    <source>
        <dbReference type="RuleBase" id="RU003322"/>
    </source>
</evidence>
<gene>
    <name evidence="9 14" type="primary">dnaK</name>
    <name evidence="13" type="ORF">Chls_725</name>
    <name evidence="14" type="ORF">INQ84_04745</name>
</gene>
<feature type="coiled-coil region" evidence="11">
    <location>
        <begin position="250"/>
        <end position="277"/>
    </location>
</feature>
<evidence type="ECO:0000256" key="7">
    <source>
        <dbReference type="ARBA" id="ARBA00023016"/>
    </source>
</evidence>
<comment type="induction">
    <text evidence="9">By stress conditions e.g. heat shock.</text>
</comment>
<dbReference type="Gene3D" id="3.90.640.10">
    <property type="entry name" value="Actin, Chain A, domain 4"/>
    <property type="match status" value="1"/>
</dbReference>
<evidence type="ECO:0000256" key="4">
    <source>
        <dbReference type="ARBA" id="ARBA00022553"/>
    </source>
</evidence>
<dbReference type="InterPro" id="IPR018181">
    <property type="entry name" value="Heat_shock_70_CS"/>
</dbReference>
<comment type="similarity">
    <text evidence="2 9 10">Belongs to the heat shock protein 70 family.</text>
</comment>
<dbReference type="NCBIfam" id="TIGR02350">
    <property type="entry name" value="prok_dnaK"/>
    <property type="match status" value="1"/>
</dbReference>
<keyword evidence="11" id="KW-0175">Coiled coil</keyword>
<dbReference type="Gene3D" id="1.20.1270.10">
    <property type="match status" value="1"/>
</dbReference>
<dbReference type="EMBL" id="CP035278">
    <property type="protein sequence ID" value="QHP83600.1"/>
    <property type="molecule type" value="Genomic_DNA"/>
</dbReference>
<dbReference type="InterPro" id="IPR043129">
    <property type="entry name" value="ATPase_NBD"/>
</dbReference>
<keyword evidence="6 9" id="KW-0067">ATP-binding</keyword>
<reference evidence="14" key="2">
    <citation type="journal article" date="2021" name="Front. Microbiol.">
        <title>Generation of Tetracycline and Rifamycin Resistant Chlamydia Suis Recombinants.</title>
        <authorList>
            <person name="Marti H."/>
            <person name="Bommana S."/>
            <person name="Read T.D."/>
            <person name="Pesch T."/>
            <person name="Prahauser B."/>
            <person name="Dean D."/>
            <person name="Borel N."/>
        </authorList>
    </citation>
    <scope>NUCLEOTIDE SEQUENCE</scope>
    <source>
        <strain evidence="14">208.1</strain>
    </source>
</reference>
<keyword evidence="15" id="KW-1185">Reference proteome</keyword>
<dbReference type="NCBIfam" id="NF001413">
    <property type="entry name" value="PRK00290.1"/>
    <property type="match status" value="1"/>
</dbReference>
<dbReference type="PANTHER" id="PTHR19375">
    <property type="entry name" value="HEAT SHOCK PROTEIN 70KDA"/>
    <property type="match status" value="1"/>
</dbReference>
<dbReference type="PROSITE" id="PS00329">
    <property type="entry name" value="HSP70_2"/>
    <property type="match status" value="1"/>
</dbReference>
<name>A0AAQ0J6B4_9CHLA</name>
<evidence type="ECO:0000313" key="13">
    <source>
        <dbReference type="EMBL" id="QHP83600.1"/>
    </source>
</evidence>
<dbReference type="FunFam" id="3.90.640.10:FF:000003">
    <property type="entry name" value="Molecular chaperone DnaK"/>
    <property type="match status" value="1"/>
</dbReference>
<dbReference type="GO" id="GO:0140662">
    <property type="term" value="F:ATP-dependent protein folding chaperone"/>
    <property type="evidence" value="ECO:0007669"/>
    <property type="project" value="InterPro"/>
</dbReference>
<dbReference type="Gene3D" id="2.60.34.10">
    <property type="entry name" value="Substrate Binding Domain Of DNAk, Chain A, domain 1"/>
    <property type="match status" value="1"/>
</dbReference>
<evidence type="ECO:0000313" key="14">
    <source>
        <dbReference type="EMBL" id="QYC74380.1"/>
    </source>
</evidence>
<accession>A0AAQ0J6B4</accession>
<dbReference type="InterPro" id="IPR012725">
    <property type="entry name" value="Chaperone_DnaK"/>
</dbReference>
<feature type="modified residue" description="Phosphothreonine; by autocatalysis" evidence="9">
    <location>
        <position position="201"/>
    </location>
</feature>
<dbReference type="Proteomes" id="UP000512184">
    <property type="component" value="Chromosome"/>
</dbReference>
<dbReference type="EMBL" id="CP063185">
    <property type="protein sequence ID" value="QYC74380.1"/>
    <property type="molecule type" value="Genomic_DNA"/>
</dbReference>
<evidence type="ECO:0000256" key="9">
    <source>
        <dbReference type="HAMAP-Rule" id="MF_00332"/>
    </source>
</evidence>
<evidence type="ECO:0000256" key="12">
    <source>
        <dbReference type="SAM" id="MobiDB-lite"/>
    </source>
</evidence>
<evidence type="ECO:0000256" key="11">
    <source>
        <dbReference type="SAM" id="Coils"/>
    </source>
</evidence>
<keyword evidence="7 9" id="KW-0346">Stress response</keyword>
<evidence type="ECO:0000256" key="6">
    <source>
        <dbReference type="ARBA" id="ARBA00022840"/>
    </source>
</evidence>
<dbReference type="PROSITE" id="PS01036">
    <property type="entry name" value="HSP70_3"/>
    <property type="match status" value="1"/>
</dbReference>
<dbReference type="InterPro" id="IPR029048">
    <property type="entry name" value="HSP70_C_sf"/>
</dbReference>
<dbReference type="HAMAP" id="MF_00332">
    <property type="entry name" value="DnaK"/>
    <property type="match status" value="1"/>
</dbReference>
<dbReference type="SUPFAM" id="SSF53067">
    <property type="entry name" value="Actin-like ATPase domain"/>
    <property type="match status" value="2"/>
</dbReference>
<protein>
    <recommendedName>
        <fullName evidence="3 9">Chaperone protein DnaK</fullName>
    </recommendedName>
    <alternativeName>
        <fullName evidence="9">HSP70</fullName>
    </alternativeName>
    <alternativeName>
        <fullName evidence="9">Heat shock 70 kDa protein</fullName>
    </alternativeName>
    <alternativeName>
        <fullName evidence="9">Heat shock protein 70</fullName>
    </alternativeName>
</protein>